<comment type="similarity">
    <text evidence="1">Belongs to the GID4/VID24 family.</text>
</comment>
<dbReference type="GO" id="GO:0045721">
    <property type="term" value="P:negative regulation of gluconeogenesis"/>
    <property type="evidence" value="ECO:0007669"/>
    <property type="project" value="TreeGrafter"/>
</dbReference>
<dbReference type="OrthoDB" id="62at2759"/>
<feature type="region of interest" description="Disordered" evidence="2">
    <location>
        <begin position="114"/>
        <end position="198"/>
    </location>
</feature>
<evidence type="ECO:0000256" key="2">
    <source>
        <dbReference type="SAM" id="MobiDB-lite"/>
    </source>
</evidence>
<dbReference type="Proteomes" id="UP000042958">
    <property type="component" value="Unassembled WGS sequence"/>
</dbReference>
<feature type="region of interest" description="Disordered" evidence="2">
    <location>
        <begin position="1"/>
        <end position="46"/>
    </location>
</feature>
<dbReference type="STRING" id="104259.A0A0F7TC77"/>
<dbReference type="EMBL" id="CDHK01000001">
    <property type="protein sequence ID" value="CEJ54279.1"/>
    <property type="molecule type" value="Genomic_DNA"/>
</dbReference>
<evidence type="ECO:0000256" key="1">
    <source>
        <dbReference type="ARBA" id="ARBA00061469"/>
    </source>
</evidence>
<feature type="region of interest" description="Disordered" evidence="2">
    <location>
        <begin position="67"/>
        <end position="93"/>
    </location>
</feature>
<feature type="region of interest" description="Disordered" evidence="2">
    <location>
        <begin position="240"/>
        <end position="269"/>
    </location>
</feature>
<dbReference type="Pfam" id="PF09783">
    <property type="entry name" value="Vac_ImportDeg"/>
    <property type="match status" value="1"/>
</dbReference>
<dbReference type="GO" id="GO:0043161">
    <property type="term" value="P:proteasome-mediated ubiquitin-dependent protein catabolic process"/>
    <property type="evidence" value="ECO:0007669"/>
    <property type="project" value="TreeGrafter"/>
</dbReference>
<dbReference type="GO" id="GO:0005773">
    <property type="term" value="C:vacuole"/>
    <property type="evidence" value="ECO:0007669"/>
    <property type="project" value="GOC"/>
</dbReference>
<dbReference type="InterPro" id="IPR018618">
    <property type="entry name" value="GID4/10-like"/>
</dbReference>
<protein>
    <recommendedName>
        <fullName evidence="5">Vacuolar import and degradation protein</fullName>
    </recommendedName>
</protein>
<evidence type="ECO:0000313" key="4">
    <source>
        <dbReference type="Proteomes" id="UP000042958"/>
    </source>
</evidence>
<name>A0A0F7TC77_PENBI</name>
<sequence length="584" mass="66390">MPPPNSASHGTPTLSPTTLAPEPLSRRSSTPDSPVPVESDNAHDENVNFLRSRSLLYNPLLPSLSRHRRRRYQTSHPRQMEEPSADDLMDLDDPSNLRLSVEINRRIPIVRRQREEPRSVPNYETRRSNSRSLYGWAPGSDDEDEEPRREESDDDQIQPFLHAVPDRNTTSSRSRRHESTAHSPPIAVGDGPTEGSDRWLNGPIPMELLQSTRRQPRLARTRTLESFLLDRYGARSNDEFEETERIGGSSSTRAYRYRPPNRGDSHRPLTHSDLRARVAAHRQLHSSTPGDSVLKDTINYLERLRYSNSFEESISSAAATGFISLENFSLKDSDFILDINTIVPPAPSSWLRPGVVFSGCQRAANAGCSVLSQRVQSPHTPSEPVIVNGSDSTRISVYTSTGRRYLANARDENWPVKVTIHSINYTDMTLSGTMEAYNIPDKSSPTHDAHIVTFLEGEIIDFNKHTLETKNFKADADIDSTYWRELQPFKDLPDSEIAKNLVSKKWITEQLIQGWILMRWKERCFITPTDARQGLTISGFYYISLRREDGHIEGLYYDPGSSPYQQLSLKPDTTKMVRPSYNFR</sequence>
<dbReference type="GO" id="GO:0034657">
    <property type="term" value="C:GID complex"/>
    <property type="evidence" value="ECO:0007669"/>
    <property type="project" value="TreeGrafter"/>
</dbReference>
<dbReference type="AlphaFoldDB" id="A0A0F7TC77"/>
<keyword evidence="4" id="KW-1185">Reference proteome</keyword>
<gene>
    <name evidence="3" type="ORF">PMG11_00598</name>
</gene>
<reference evidence="4" key="1">
    <citation type="journal article" date="2015" name="Genome Announc.">
        <title>Draft genome sequence of the fungus Penicillium brasilianum MG11.</title>
        <authorList>
            <person name="Horn F."/>
            <person name="Linde J."/>
            <person name="Mattern D.J."/>
            <person name="Walther G."/>
            <person name="Guthke R."/>
            <person name="Brakhage A.A."/>
            <person name="Valiante V."/>
        </authorList>
    </citation>
    <scope>NUCLEOTIDE SEQUENCE [LARGE SCALE GENOMIC DNA]</scope>
    <source>
        <strain evidence="4">MG11</strain>
    </source>
</reference>
<feature type="compositionally biased region" description="Acidic residues" evidence="2">
    <location>
        <begin position="83"/>
        <end position="93"/>
    </location>
</feature>
<feature type="compositionally biased region" description="Polar residues" evidence="2">
    <location>
        <begin position="1"/>
        <end position="18"/>
    </location>
</feature>
<evidence type="ECO:0000313" key="3">
    <source>
        <dbReference type="EMBL" id="CEJ54279.1"/>
    </source>
</evidence>
<evidence type="ECO:0008006" key="5">
    <source>
        <dbReference type="Google" id="ProtNLM"/>
    </source>
</evidence>
<accession>A0A0F7TC77</accession>
<dbReference type="PANTHER" id="PTHR14534">
    <property type="entry name" value="VACUOLAR IMPORT AND DEGRADATION PROTEIN 24"/>
    <property type="match status" value="1"/>
</dbReference>
<dbReference type="PANTHER" id="PTHR14534:SF3">
    <property type="entry name" value="GID COMPLEX SUBUNIT 4 HOMOLOG"/>
    <property type="match status" value="1"/>
</dbReference>
<proteinExistence type="inferred from homology"/>
<dbReference type="GO" id="GO:0006623">
    <property type="term" value="P:protein targeting to vacuole"/>
    <property type="evidence" value="ECO:0007669"/>
    <property type="project" value="TreeGrafter"/>
</dbReference>
<dbReference type="GO" id="GO:0007039">
    <property type="term" value="P:protein catabolic process in the vacuole"/>
    <property type="evidence" value="ECO:0007669"/>
    <property type="project" value="TreeGrafter"/>
</dbReference>
<organism evidence="3 4">
    <name type="scientific">Penicillium brasilianum</name>
    <dbReference type="NCBI Taxonomy" id="104259"/>
    <lineage>
        <taxon>Eukaryota</taxon>
        <taxon>Fungi</taxon>
        <taxon>Dikarya</taxon>
        <taxon>Ascomycota</taxon>
        <taxon>Pezizomycotina</taxon>
        <taxon>Eurotiomycetes</taxon>
        <taxon>Eurotiomycetidae</taxon>
        <taxon>Eurotiales</taxon>
        <taxon>Aspergillaceae</taxon>
        <taxon>Penicillium</taxon>
    </lineage>
</organism>